<dbReference type="AlphaFoldDB" id="W2HN78"/>
<proteinExistence type="predicted"/>
<accession>W2HN78</accession>
<name>W2HN78_PHYNI</name>
<evidence type="ECO:0000313" key="1">
    <source>
        <dbReference type="EMBL" id="ETK96737.1"/>
    </source>
</evidence>
<feature type="non-terminal residue" evidence="1">
    <location>
        <position position="1"/>
    </location>
</feature>
<dbReference type="Proteomes" id="UP000053236">
    <property type="component" value="Unassembled WGS sequence"/>
</dbReference>
<protein>
    <submittedName>
        <fullName evidence="1">Uncharacterized protein</fullName>
    </submittedName>
</protein>
<dbReference type="EMBL" id="KI684014">
    <property type="protein sequence ID" value="ETK96737.1"/>
    <property type="molecule type" value="Genomic_DNA"/>
</dbReference>
<sequence length="52" mass="6056">ISVATIITRACFRSQVSLRYDLVPAGSKRDWRGSVDAWQKNRNKYVKEKEVE</sequence>
<organism evidence="1">
    <name type="scientific">Phytophthora nicotianae</name>
    <name type="common">Potato buckeye rot agent</name>
    <name type="synonym">Phytophthora parasitica</name>
    <dbReference type="NCBI Taxonomy" id="4792"/>
    <lineage>
        <taxon>Eukaryota</taxon>
        <taxon>Sar</taxon>
        <taxon>Stramenopiles</taxon>
        <taxon>Oomycota</taxon>
        <taxon>Peronosporomycetes</taxon>
        <taxon>Peronosporales</taxon>
        <taxon>Peronosporaceae</taxon>
        <taxon>Phytophthora</taxon>
    </lineage>
</organism>
<reference evidence="1" key="1">
    <citation type="submission" date="2013-11" db="EMBL/GenBank/DDBJ databases">
        <title>The Genome Sequence of Phytophthora parasitica CJ02B3.</title>
        <authorList>
            <consortium name="The Broad Institute Genomics Platform"/>
            <person name="Russ C."/>
            <person name="Tyler B."/>
            <person name="Panabieres F."/>
            <person name="Shan W."/>
            <person name="Tripathy S."/>
            <person name="Grunwald N."/>
            <person name="Machado M."/>
            <person name="Johnson C.S."/>
            <person name="Arredondo F."/>
            <person name="Hong C."/>
            <person name="Coffey M."/>
            <person name="Young S.K."/>
            <person name="Zeng Q."/>
            <person name="Gargeya S."/>
            <person name="Fitzgerald M."/>
            <person name="Abouelleil A."/>
            <person name="Alvarado L."/>
            <person name="Chapman S.B."/>
            <person name="Gainer-Dewar J."/>
            <person name="Goldberg J."/>
            <person name="Griggs A."/>
            <person name="Gujja S."/>
            <person name="Hansen M."/>
            <person name="Howarth C."/>
            <person name="Imamovic A."/>
            <person name="Ireland A."/>
            <person name="Larimer J."/>
            <person name="McCowan C."/>
            <person name="Murphy C."/>
            <person name="Pearson M."/>
            <person name="Poon T.W."/>
            <person name="Priest M."/>
            <person name="Roberts A."/>
            <person name="Saif S."/>
            <person name="Shea T."/>
            <person name="Sykes S."/>
            <person name="Wortman J."/>
            <person name="Nusbaum C."/>
            <person name="Birren B."/>
        </authorList>
    </citation>
    <scope>NUCLEOTIDE SEQUENCE [LARGE SCALE GENOMIC DNA]</scope>
    <source>
        <strain evidence="1">CJ02B3</strain>
    </source>
</reference>
<gene>
    <name evidence="1" type="ORF">L915_00615</name>
</gene>